<dbReference type="AlphaFoldDB" id="A0A6V7QI67"/>
<protein>
    <submittedName>
        <fullName evidence="1">Uncharacterized protein</fullName>
    </submittedName>
</protein>
<sequence>MNVESGIVESRMLELNTQRTSVACVFKEWIELDILIVKDWIILTCKSLLEGGSSPSGDVLRSCYHWEVESPEDGPIGHSSLPDTWDLSWFTRERRGGARRGRSSIVSALPPRPEIAGKLCPFGGLLECSNPTKEAGSGRDSGDQAFLANLALLLLKEFDLVLGMDWFMKHHATIEYEQKAVIFAEPGEEKLSTMHVRVPSSPRLSLLLEQGD</sequence>
<dbReference type="Pfam" id="PF08284">
    <property type="entry name" value="RVP_2"/>
    <property type="match status" value="1"/>
</dbReference>
<dbReference type="InterPro" id="IPR021109">
    <property type="entry name" value="Peptidase_aspartic_dom_sf"/>
</dbReference>
<dbReference type="EMBL" id="LR862136">
    <property type="protein sequence ID" value="CAD1842516.1"/>
    <property type="molecule type" value="Genomic_DNA"/>
</dbReference>
<evidence type="ECO:0000313" key="1">
    <source>
        <dbReference type="EMBL" id="CAD1842516.1"/>
    </source>
</evidence>
<gene>
    <name evidence="1" type="ORF">CB5_LOCUS25727</name>
</gene>
<accession>A0A6V7QI67</accession>
<proteinExistence type="predicted"/>
<organism evidence="1">
    <name type="scientific">Ananas comosus var. bracteatus</name>
    <name type="common">red pineapple</name>
    <dbReference type="NCBI Taxonomy" id="296719"/>
    <lineage>
        <taxon>Eukaryota</taxon>
        <taxon>Viridiplantae</taxon>
        <taxon>Streptophyta</taxon>
        <taxon>Embryophyta</taxon>
        <taxon>Tracheophyta</taxon>
        <taxon>Spermatophyta</taxon>
        <taxon>Magnoliopsida</taxon>
        <taxon>Liliopsida</taxon>
        <taxon>Poales</taxon>
        <taxon>Bromeliaceae</taxon>
        <taxon>Bromelioideae</taxon>
        <taxon>Ananas</taxon>
    </lineage>
</organism>
<dbReference type="Gene3D" id="2.40.70.10">
    <property type="entry name" value="Acid Proteases"/>
    <property type="match status" value="1"/>
</dbReference>
<name>A0A6V7QI67_ANACO</name>
<reference evidence="1" key="1">
    <citation type="submission" date="2020-07" db="EMBL/GenBank/DDBJ databases">
        <authorList>
            <person name="Lin J."/>
        </authorList>
    </citation>
    <scope>NUCLEOTIDE SEQUENCE</scope>
</reference>